<evidence type="ECO:0000256" key="3">
    <source>
        <dbReference type="ARBA" id="ARBA00022692"/>
    </source>
</evidence>
<protein>
    <submittedName>
        <fullName evidence="7">YihY/virulence factor BrkB family protein</fullName>
    </submittedName>
</protein>
<feature type="transmembrane region" description="Helical" evidence="6">
    <location>
        <begin position="283"/>
        <end position="311"/>
    </location>
</feature>
<dbReference type="PIRSF" id="PIRSF035875">
    <property type="entry name" value="RNase_BN"/>
    <property type="match status" value="1"/>
</dbReference>
<evidence type="ECO:0000256" key="1">
    <source>
        <dbReference type="ARBA" id="ARBA00004651"/>
    </source>
</evidence>
<dbReference type="InterPro" id="IPR017039">
    <property type="entry name" value="Virul_fac_BrkB"/>
</dbReference>
<feature type="transmembrane region" description="Helical" evidence="6">
    <location>
        <begin position="214"/>
        <end position="235"/>
    </location>
</feature>
<keyword evidence="3 6" id="KW-0812">Transmembrane</keyword>
<evidence type="ECO:0000256" key="2">
    <source>
        <dbReference type="ARBA" id="ARBA00022475"/>
    </source>
</evidence>
<keyword evidence="4 6" id="KW-1133">Transmembrane helix</keyword>
<feature type="transmembrane region" description="Helical" evidence="6">
    <location>
        <begin position="247"/>
        <end position="271"/>
    </location>
</feature>
<dbReference type="Pfam" id="PF03631">
    <property type="entry name" value="Virul_fac_BrkB"/>
    <property type="match status" value="1"/>
</dbReference>
<reference evidence="8" key="1">
    <citation type="journal article" date="2019" name="Int. J. Syst. Evol. Microbiol.">
        <title>The Global Catalogue of Microorganisms (GCM) 10K type strain sequencing project: providing services to taxonomists for standard genome sequencing and annotation.</title>
        <authorList>
            <consortium name="The Broad Institute Genomics Platform"/>
            <consortium name="The Broad Institute Genome Sequencing Center for Infectious Disease"/>
            <person name="Wu L."/>
            <person name="Ma J."/>
        </authorList>
    </citation>
    <scope>NUCLEOTIDE SEQUENCE [LARGE SCALE GENOMIC DNA]</scope>
    <source>
        <strain evidence="8">JCM 9091</strain>
    </source>
</reference>
<feature type="transmembrane region" description="Helical" evidence="6">
    <location>
        <begin position="173"/>
        <end position="194"/>
    </location>
</feature>
<keyword evidence="2" id="KW-1003">Cell membrane</keyword>
<accession>A0ABP6LL45</accession>
<feature type="transmembrane region" description="Helical" evidence="6">
    <location>
        <begin position="68"/>
        <end position="91"/>
    </location>
</feature>
<dbReference type="NCBIfam" id="TIGR00765">
    <property type="entry name" value="yihY_not_rbn"/>
    <property type="match status" value="1"/>
</dbReference>
<name>A0ABP6LL45_9ACTN</name>
<dbReference type="PANTHER" id="PTHR30213">
    <property type="entry name" value="INNER MEMBRANE PROTEIN YHJD"/>
    <property type="match status" value="1"/>
</dbReference>
<evidence type="ECO:0000256" key="6">
    <source>
        <dbReference type="SAM" id="Phobius"/>
    </source>
</evidence>
<gene>
    <name evidence="7" type="ORF">GCM10010448_29200</name>
</gene>
<keyword evidence="8" id="KW-1185">Reference proteome</keyword>
<keyword evidence="5 6" id="KW-0472">Membrane</keyword>
<dbReference type="PANTHER" id="PTHR30213:SF0">
    <property type="entry name" value="UPF0761 MEMBRANE PROTEIN YIHY"/>
    <property type="match status" value="1"/>
</dbReference>
<evidence type="ECO:0000256" key="4">
    <source>
        <dbReference type="ARBA" id="ARBA00022989"/>
    </source>
</evidence>
<proteinExistence type="predicted"/>
<dbReference type="EMBL" id="BAAAUF010000020">
    <property type="protein sequence ID" value="GAA3044544.1"/>
    <property type="molecule type" value="Genomic_DNA"/>
</dbReference>
<evidence type="ECO:0000313" key="8">
    <source>
        <dbReference type="Proteomes" id="UP001501532"/>
    </source>
</evidence>
<dbReference type="Proteomes" id="UP001501532">
    <property type="component" value="Unassembled WGS sequence"/>
</dbReference>
<comment type="caution">
    <text evidence="7">The sequence shown here is derived from an EMBL/GenBank/DDBJ whole genome shotgun (WGS) entry which is preliminary data.</text>
</comment>
<evidence type="ECO:0000313" key="7">
    <source>
        <dbReference type="EMBL" id="GAA3044544.1"/>
    </source>
</evidence>
<comment type="subcellular location">
    <subcellularLocation>
        <location evidence="1">Cell membrane</location>
        <topology evidence="1">Multi-pass membrane protein</topology>
    </subcellularLocation>
</comment>
<evidence type="ECO:0000256" key="5">
    <source>
        <dbReference type="ARBA" id="ARBA00023136"/>
    </source>
</evidence>
<organism evidence="7 8">
    <name type="scientific">Streptomyces glomeratus</name>
    <dbReference type="NCBI Taxonomy" id="284452"/>
    <lineage>
        <taxon>Bacteria</taxon>
        <taxon>Bacillati</taxon>
        <taxon>Actinomycetota</taxon>
        <taxon>Actinomycetes</taxon>
        <taxon>Kitasatosporales</taxon>
        <taxon>Streptomycetaceae</taxon>
        <taxon>Streptomyces</taxon>
    </lineage>
</organism>
<sequence>MVDGQASVSPRRWPWLRRVGVPAGPDTPCGAGRALNRAGRSWPVLWTALRRTPVAMWRDDVSDWAAALTYYAILALLPMFLMTFSLVGAVSPHLTDALITRVTAWAPAEAGTALHSTLRRLAGERSAAVTVAVGGGASALWSASSYLAVFRRALHDQHGVADNRPALRKAHRILLTAVTLLPLLFGSALLLVLSGPLVRALGRWAGLGKAGETVWVLLRWPALVALVALLVLVLFRTGPPQARELRHAVPGGVLAAALWLTASVCFTAYAAGLGTYSRLYGSLAGVVVFLVWLWMSHLSLLAGAQFAAELVRAERERQRGRVYT</sequence>